<dbReference type="Proteomes" id="UP000460561">
    <property type="component" value="Unassembled WGS sequence"/>
</dbReference>
<name>A0A845ABR9_9SPHN</name>
<organism evidence="7 8">
    <name type="scientific">Altericroceibacterium indicum</name>
    <dbReference type="NCBI Taxonomy" id="374177"/>
    <lineage>
        <taxon>Bacteria</taxon>
        <taxon>Pseudomonadati</taxon>
        <taxon>Pseudomonadota</taxon>
        <taxon>Alphaproteobacteria</taxon>
        <taxon>Sphingomonadales</taxon>
        <taxon>Erythrobacteraceae</taxon>
        <taxon>Altericroceibacterium</taxon>
    </lineage>
</organism>
<dbReference type="InterPro" id="IPR017767">
    <property type="entry name" value="PC-PLC"/>
</dbReference>
<feature type="domain" description="Bacterial phospholipase C C-terminal" evidence="6">
    <location>
        <begin position="596"/>
        <end position="667"/>
    </location>
</feature>
<dbReference type="Gene3D" id="3.40.720.10">
    <property type="entry name" value="Alkaline Phosphatase, subunit A"/>
    <property type="match status" value="2"/>
</dbReference>
<dbReference type="InterPro" id="IPR006311">
    <property type="entry name" value="TAT_signal"/>
</dbReference>
<keyword evidence="3" id="KW-0378">Hydrolase</keyword>
<dbReference type="GO" id="GO:0034480">
    <property type="term" value="F:phosphatidylcholine phospholipase C activity"/>
    <property type="evidence" value="ECO:0007669"/>
    <property type="project" value="UniProtKB-EC"/>
</dbReference>
<dbReference type="PANTHER" id="PTHR31956">
    <property type="entry name" value="NON-SPECIFIC PHOSPHOLIPASE C4-RELATED"/>
    <property type="match status" value="1"/>
</dbReference>
<feature type="signal peptide" evidence="5">
    <location>
        <begin position="1"/>
        <end position="25"/>
    </location>
</feature>
<dbReference type="OrthoDB" id="9770871at2"/>
<feature type="chain" id="PRO_5032272924" description="phospholipase C" evidence="5">
    <location>
        <begin position="26"/>
        <end position="688"/>
    </location>
</feature>
<evidence type="ECO:0000313" key="7">
    <source>
        <dbReference type="EMBL" id="MXP26829.1"/>
    </source>
</evidence>
<dbReference type="RefSeq" id="WP_160740046.1">
    <property type="nucleotide sequence ID" value="NZ_WTYQ01000005.1"/>
</dbReference>
<dbReference type="EMBL" id="WTYQ01000005">
    <property type="protein sequence ID" value="MXP26829.1"/>
    <property type="molecule type" value="Genomic_DNA"/>
</dbReference>
<dbReference type="EC" id="3.1.4.3" evidence="2"/>
<reference evidence="7 8" key="1">
    <citation type="submission" date="2019-12" db="EMBL/GenBank/DDBJ databases">
        <title>Genomic-based taxomic classification of the family Erythrobacteraceae.</title>
        <authorList>
            <person name="Xu L."/>
        </authorList>
    </citation>
    <scope>NUCLEOTIDE SEQUENCE [LARGE SCALE GENOMIC DNA]</scope>
    <source>
        <strain evidence="7 8">DSM 18604</strain>
    </source>
</reference>
<evidence type="ECO:0000256" key="1">
    <source>
        <dbReference type="ARBA" id="ARBA00009717"/>
    </source>
</evidence>
<dbReference type="Pfam" id="PF05506">
    <property type="entry name" value="PLipase_C_C"/>
    <property type="match status" value="2"/>
</dbReference>
<keyword evidence="8" id="KW-1185">Reference proteome</keyword>
<dbReference type="InterPro" id="IPR017850">
    <property type="entry name" value="Alkaline_phosphatase_core_sf"/>
</dbReference>
<feature type="region of interest" description="Disordered" evidence="4">
    <location>
        <begin position="665"/>
        <end position="688"/>
    </location>
</feature>
<comment type="similarity">
    <text evidence="1">Belongs to the bacterial phospholipase C family.</text>
</comment>
<evidence type="ECO:0000313" key="8">
    <source>
        <dbReference type="Proteomes" id="UP000460561"/>
    </source>
</evidence>
<dbReference type="PROSITE" id="PS51318">
    <property type="entry name" value="TAT"/>
    <property type="match status" value="1"/>
</dbReference>
<dbReference type="InterPro" id="IPR007312">
    <property type="entry name" value="Phosphoesterase"/>
</dbReference>
<dbReference type="GO" id="GO:0016042">
    <property type="term" value="P:lipid catabolic process"/>
    <property type="evidence" value="ECO:0007669"/>
    <property type="project" value="InterPro"/>
</dbReference>
<evidence type="ECO:0000256" key="2">
    <source>
        <dbReference type="ARBA" id="ARBA00012018"/>
    </source>
</evidence>
<proteinExistence type="inferred from homology"/>
<evidence type="ECO:0000259" key="6">
    <source>
        <dbReference type="Pfam" id="PF05506"/>
    </source>
</evidence>
<evidence type="ECO:0000256" key="3">
    <source>
        <dbReference type="ARBA" id="ARBA00022801"/>
    </source>
</evidence>
<evidence type="ECO:0000256" key="5">
    <source>
        <dbReference type="SAM" id="SignalP"/>
    </source>
</evidence>
<feature type="domain" description="Bacterial phospholipase C C-terminal" evidence="6">
    <location>
        <begin position="500"/>
        <end position="576"/>
    </location>
</feature>
<evidence type="ECO:0000256" key="4">
    <source>
        <dbReference type="SAM" id="MobiDB-lite"/>
    </source>
</evidence>
<dbReference type="NCBIfam" id="TIGR03396">
    <property type="entry name" value="PC_PLC"/>
    <property type="match status" value="1"/>
</dbReference>
<comment type="caution">
    <text evidence="7">The sequence shown here is derived from an EMBL/GenBank/DDBJ whole genome shotgun (WGS) entry which is preliminary data.</text>
</comment>
<keyword evidence="5" id="KW-0732">Signal</keyword>
<dbReference type="CDD" id="cd16014">
    <property type="entry name" value="PLC"/>
    <property type="match status" value="1"/>
</dbReference>
<gene>
    <name evidence="7" type="ORF">GRI39_12385</name>
</gene>
<dbReference type="Pfam" id="PF04185">
    <property type="entry name" value="Phosphoesterase"/>
    <property type="match status" value="1"/>
</dbReference>
<dbReference type="InterPro" id="IPR008475">
    <property type="entry name" value="PLipase_C_C"/>
</dbReference>
<sequence length="688" mass="75624">MSINRRTFLAGASAGAGLAAMPAQAANAGAGGSIRDIEHVVILMQENRSFDHYFGALRGVRGFADPRPLMLPDGRPVWAQRQLPQDGGDTILPFHLDTRKTAAGCMNSLDHSWKGSQDRWKHWDVWMPEKGPFSMGHMTRDDVPYYYALADEFTICDAYHCSIFGPTGPNRLYHFTGTNGLATGNVGPYNVTNDGTDSNPGADMSKDDPSFVGLDWMPYAARLEAAGISWQVYQEYDNYSDNSLGYFAAFRNLDPASSRYRRGRAWVKGSNAENAHDTRAEHLIAAFAADVMADRLPQVSWIVAPFHMCEHPDAPPAYGQELSGRLIAALAANPEVWAKTVFILNYDENDGFFDHMPPPIPATQSALGESTVDTRGEVYEGVPVGLGPRVPMLIVSPWTRGGNVNSQLFDHTSVLRFLETRFGIREPNITPWRRAVCGDLTSAFDFNVSDVARRDTSWLARLPEVGGYIAASDEACKLTKPSLPETPVMSKQEGGWRTSQALPYDLDVEPHWHDAELTLRFINRGSVAAVFQAYGAQDDGSARYYTVGAGQTLEDRWPADGRSIIVYGPNGFHRAYHQLDATCRIEAVAVFTPQEPAVRLLIRNRGKQPVTLTIAPARSEAGQSKKLELGAQGTAVSSLPLTEGHRWYDLRLTAQGHAGFEQRLAGHFENGQPDRSEPMDGTGAFDAS</sequence>
<accession>A0A845ABR9</accession>
<dbReference type="AlphaFoldDB" id="A0A845ABR9"/>
<dbReference type="PANTHER" id="PTHR31956:SF1">
    <property type="entry name" value="NON-SPECIFIC PHOSPHOLIPASE C1"/>
    <property type="match status" value="1"/>
</dbReference>
<protein>
    <recommendedName>
        <fullName evidence="2">phospholipase C</fullName>
        <ecNumber evidence="2">3.1.4.3</ecNumber>
    </recommendedName>
</protein>